<comment type="similarity">
    <text evidence="2">Belongs to the ATP-dependent AMP-binding enzyme family.</text>
</comment>
<dbReference type="PANTHER" id="PTHR45527:SF1">
    <property type="entry name" value="FATTY ACID SYNTHASE"/>
    <property type="match status" value="1"/>
</dbReference>
<keyword evidence="8" id="KW-1185">Reference proteome</keyword>
<evidence type="ECO:0000256" key="2">
    <source>
        <dbReference type="ARBA" id="ARBA00006432"/>
    </source>
</evidence>
<evidence type="ECO:0000259" key="6">
    <source>
        <dbReference type="PROSITE" id="PS50075"/>
    </source>
</evidence>
<protein>
    <recommendedName>
        <fullName evidence="6">Carrier domain-containing protein</fullName>
    </recommendedName>
</protein>
<feature type="domain" description="Carrier" evidence="6">
    <location>
        <begin position="85"/>
        <end position="160"/>
    </location>
</feature>
<gene>
    <name evidence="7" type="ORF">VT52_017475</name>
</gene>
<sequence>MAQAAVVIGEIRPGNKGLIAYVTPLDGARIDIPGLRAHAAASLPDHMVPAAYVPLAALPRTTNGKLDRRALPQPGPDDQSGTGRGPRTPAEEVLCTLFAEVLGLPSASADDDFFHRGGHSLLATRLISRIRAIWSTHTTISDLFRHPTPARLAEHIADGPGGAGANPLEAVLRIRGSARGVPGPADGAAPPLFCVHPVSGISWGYAGLLRHIGEDHPVIGLQSRHFTEPQRRPASIAEMADDYLASIRALQPHGPYHLIGWSFGGMVAHAVAARLERLGEEVRLLGLLDAYPLPEGFEPRPITGGDVLHGLLGEVPADVSVHCADGAPDVRELARLVRDRAPGFGELDGPGAAAVVEATIANLDIRLRHVPDLSFGGDLLFFNAIGTPAPLTAAEAWAPYVRGRIEEVGIDCRHAEMTDPEPLRAIGEVLAGRLRPARR</sequence>
<dbReference type="SUPFAM" id="SSF56801">
    <property type="entry name" value="Acetyl-CoA synthetase-like"/>
    <property type="match status" value="1"/>
</dbReference>
<dbReference type="Pfam" id="PF00550">
    <property type="entry name" value="PP-binding"/>
    <property type="match status" value="1"/>
</dbReference>
<keyword evidence="4" id="KW-0597">Phosphoprotein</keyword>
<dbReference type="FunFam" id="1.10.1200.10:FF:000016">
    <property type="entry name" value="Non-ribosomal peptide synthase"/>
    <property type="match status" value="1"/>
</dbReference>
<evidence type="ECO:0000313" key="8">
    <source>
        <dbReference type="Proteomes" id="UP000034838"/>
    </source>
</evidence>
<comment type="caution">
    <text evidence="7">The sequence shown here is derived from an EMBL/GenBank/DDBJ whole genome shotgun (WGS) entry which is preliminary data.</text>
</comment>
<dbReference type="SUPFAM" id="SSF53474">
    <property type="entry name" value="alpha/beta-Hydrolases"/>
    <property type="match status" value="1"/>
</dbReference>
<comment type="cofactor">
    <cofactor evidence="1">
        <name>pantetheine 4'-phosphate</name>
        <dbReference type="ChEBI" id="CHEBI:47942"/>
    </cofactor>
</comment>
<dbReference type="AlphaFoldDB" id="A0A1J4PZL7"/>
<evidence type="ECO:0000256" key="4">
    <source>
        <dbReference type="ARBA" id="ARBA00022553"/>
    </source>
</evidence>
<dbReference type="InterPro" id="IPR009081">
    <property type="entry name" value="PP-bd_ACP"/>
</dbReference>
<evidence type="ECO:0000313" key="7">
    <source>
        <dbReference type="EMBL" id="OIK26349.1"/>
    </source>
</evidence>
<reference evidence="7" key="1">
    <citation type="submission" date="2016-10" db="EMBL/GenBank/DDBJ databases">
        <title>Genome sequence of Streptomyces malaysiense MUSC 136.</title>
        <authorList>
            <person name="Lee L.-H."/>
            <person name="Ser H.-L."/>
        </authorList>
    </citation>
    <scope>NUCLEOTIDE SEQUENCE [LARGE SCALE GENOMIC DNA]</scope>
    <source>
        <strain evidence="7">MUSC 136</strain>
    </source>
</reference>
<feature type="region of interest" description="Disordered" evidence="5">
    <location>
        <begin position="63"/>
        <end position="88"/>
    </location>
</feature>
<name>A0A1J4PZL7_9ACTN</name>
<accession>A0A1J4PZL7</accession>
<dbReference type="GO" id="GO:0044550">
    <property type="term" value="P:secondary metabolite biosynthetic process"/>
    <property type="evidence" value="ECO:0007669"/>
    <property type="project" value="TreeGrafter"/>
</dbReference>
<dbReference type="SUPFAM" id="SSF47336">
    <property type="entry name" value="ACP-like"/>
    <property type="match status" value="1"/>
</dbReference>
<dbReference type="InterPro" id="IPR001031">
    <property type="entry name" value="Thioesterase"/>
</dbReference>
<proteinExistence type="inferred from homology"/>
<dbReference type="Gene3D" id="3.40.50.1820">
    <property type="entry name" value="alpha/beta hydrolase"/>
    <property type="match status" value="1"/>
</dbReference>
<dbReference type="Gene3D" id="3.30.300.30">
    <property type="match status" value="1"/>
</dbReference>
<dbReference type="InterPro" id="IPR020806">
    <property type="entry name" value="PKS_PP-bd"/>
</dbReference>
<evidence type="ECO:0000256" key="5">
    <source>
        <dbReference type="SAM" id="MobiDB-lite"/>
    </source>
</evidence>
<organism evidence="7 8">
    <name type="scientific">Streptomyces malaysiense</name>
    <dbReference type="NCBI Taxonomy" id="1428626"/>
    <lineage>
        <taxon>Bacteria</taxon>
        <taxon>Bacillati</taxon>
        <taxon>Actinomycetota</taxon>
        <taxon>Actinomycetes</taxon>
        <taxon>Kitasatosporales</taxon>
        <taxon>Streptomycetaceae</taxon>
        <taxon>Streptomyces</taxon>
    </lineage>
</organism>
<dbReference type="GO" id="GO:0017000">
    <property type="term" value="P:antibiotic biosynthetic process"/>
    <property type="evidence" value="ECO:0007669"/>
    <property type="project" value="UniProtKB-ARBA"/>
</dbReference>
<dbReference type="GO" id="GO:0005829">
    <property type="term" value="C:cytosol"/>
    <property type="evidence" value="ECO:0007669"/>
    <property type="project" value="TreeGrafter"/>
</dbReference>
<dbReference type="InterPro" id="IPR029058">
    <property type="entry name" value="AB_hydrolase_fold"/>
</dbReference>
<dbReference type="GO" id="GO:0043041">
    <property type="term" value="P:amino acid activation for nonribosomal peptide biosynthetic process"/>
    <property type="evidence" value="ECO:0007669"/>
    <property type="project" value="TreeGrafter"/>
</dbReference>
<keyword evidence="3" id="KW-0596">Phosphopantetheine</keyword>
<dbReference type="GO" id="GO:0072330">
    <property type="term" value="P:monocarboxylic acid biosynthetic process"/>
    <property type="evidence" value="ECO:0007669"/>
    <property type="project" value="UniProtKB-ARBA"/>
</dbReference>
<evidence type="ECO:0000256" key="3">
    <source>
        <dbReference type="ARBA" id="ARBA00022450"/>
    </source>
</evidence>
<dbReference type="EMBL" id="LBDA02000038">
    <property type="protein sequence ID" value="OIK26349.1"/>
    <property type="molecule type" value="Genomic_DNA"/>
</dbReference>
<dbReference type="SMART" id="SM00823">
    <property type="entry name" value="PKS_PP"/>
    <property type="match status" value="1"/>
</dbReference>
<evidence type="ECO:0000256" key="1">
    <source>
        <dbReference type="ARBA" id="ARBA00001957"/>
    </source>
</evidence>
<dbReference type="GO" id="GO:0031177">
    <property type="term" value="F:phosphopantetheine binding"/>
    <property type="evidence" value="ECO:0007669"/>
    <property type="project" value="InterPro"/>
</dbReference>
<dbReference type="InterPro" id="IPR045851">
    <property type="entry name" value="AMP-bd_C_sf"/>
</dbReference>
<dbReference type="Pfam" id="PF00975">
    <property type="entry name" value="Thioesterase"/>
    <property type="match status" value="1"/>
</dbReference>
<dbReference type="Proteomes" id="UP000034838">
    <property type="component" value="Unassembled WGS sequence"/>
</dbReference>
<dbReference type="PANTHER" id="PTHR45527">
    <property type="entry name" value="NONRIBOSOMAL PEPTIDE SYNTHETASE"/>
    <property type="match status" value="1"/>
</dbReference>
<dbReference type="PROSITE" id="PS50075">
    <property type="entry name" value="CARRIER"/>
    <property type="match status" value="1"/>
</dbReference>
<dbReference type="InterPro" id="IPR036736">
    <property type="entry name" value="ACP-like_sf"/>
</dbReference>